<evidence type="ECO:0000313" key="2">
    <source>
        <dbReference type="Proteomes" id="UP000003561"/>
    </source>
</evidence>
<dbReference type="CAZy" id="GH19">
    <property type="family name" value="Glycoside Hydrolase Family 19"/>
</dbReference>
<name>C0FRP3_9FIRM</name>
<proteinExistence type="predicted"/>
<organism evidence="1 2">
    <name type="scientific">Roseburia inulinivorans DSM 16841</name>
    <dbReference type="NCBI Taxonomy" id="622312"/>
    <lineage>
        <taxon>Bacteria</taxon>
        <taxon>Bacillati</taxon>
        <taxon>Bacillota</taxon>
        <taxon>Clostridia</taxon>
        <taxon>Lachnospirales</taxon>
        <taxon>Lachnospiraceae</taxon>
        <taxon>Roseburia</taxon>
    </lineage>
</organism>
<reference evidence="1 2" key="1">
    <citation type="submission" date="2009-02" db="EMBL/GenBank/DDBJ databases">
        <authorList>
            <person name="Fulton L."/>
            <person name="Clifton S."/>
            <person name="Fulton B."/>
            <person name="Xu J."/>
            <person name="Minx P."/>
            <person name="Pepin K.H."/>
            <person name="Johnson M."/>
            <person name="Bhonagiri V."/>
            <person name="Nash W.E."/>
            <person name="Mardis E.R."/>
            <person name="Wilson R.K."/>
        </authorList>
    </citation>
    <scope>NUCLEOTIDE SEQUENCE [LARGE SCALE GENOMIC DNA]</scope>
    <source>
        <strain evidence="1 2">DSM 16841</strain>
    </source>
</reference>
<dbReference type="PANTHER" id="PTHR34408:SF2">
    <property type="entry name" value="CELL WALL-BINDING PROTEIN YWSB"/>
    <property type="match status" value="1"/>
</dbReference>
<protein>
    <submittedName>
        <fullName evidence="1">Uncharacterized protein</fullName>
    </submittedName>
</protein>
<dbReference type="PANTHER" id="PTHR34408">
    <property type="entry name" value="FAMILY PROTEIN, PUTATIVE-RELATED"/>
    <property type="match status" value="1"/>
</dbReference>
<dbReference type="AlphaFoldDB" id="C0FRP3"/>
<reference evidence="1 2" key="2">
    <citation type="submission" date="2009-03" db="EMBL/GenBank/DDBJ databases">
        <title>Draft genome sequence of Roseburia inulinivorans (DSM 16841).</title>
        <authorList>
            <person name="Sudarsanam P."/>
            <person name="Ley R."/>
            <person name="Guruge J."/>
            <person name="Turnbaugh P.J."/>
            <person name="Mahowald M."/>
            <person name="Liep D."/>
            <person name="Gordon J."/>
        </authorList>
    </citation>
    <scope>NUCLEOTIDE SEQUENCE [LARGE SCALE GENOMIC DNA]</scope>
    <source>
        <strain evidence="1 2">DSM 16841</strain>
    </source>
</reference>
<comment type="caution">
    <text evidence="1">The sequence shown here is derived from an EMBL/GenBank/DDBJ whole genome shotgun (WGS) entry which is preliminary data.</text>
</comment>
<dbReference type="InterPro" id="IPR023346">
    <property type="entry name" value="Lysozyme-like_dom_sf"/>
</dbReference>
<dbReference type="Proteomes" id="UP000003561">
    <property type="component" value="Unassembled WGS sequence"/>
</dbReference>
<dbReference type="GeneID" id="75160843"/>
<accession>C0FRP3</accession>
<dbReference type="RefSeq" id="WP_007884570.1">
    <property type="nucleotide sequence ID" value="NZ_ACFY01000057.1"/>
</dbReference>
<gene>
    <name evidence="1" type="ORF">ROSEINA2194_01399</name>
</gene>
<dbReference type="SUPFAM" id="SSF53955">
    <property type="entry name" value="Lysozyme-like"/>
    <property type="match status" value="1"/>
</dbReference>
<evidence type="ECO:0000313" key="1">
    <source>
        <dbReference type="EMBL" id="EEG94718.1"/>
    </source>
</evidence>
<sequence length="189" mass="21527">MPEYADGTRGITQEDVDELNRILWKYEINTPNRIAHFLAQCAVESQRGYGRVEQYNPPDPITYFTGEYENNNRAKNLGNTEKGDGPLFSGAGAIHITGRANYQAFSDYMGDERIITDGALYVGQNYYWESAGFYWSIGKPRTANDDRYDLNKKCDENASVEVITRIINGGKSKLEEREKAYAYFSEVIQ</sequence>
<dbReference type="EMBL" id="ACFY01000057">
    <property type="protein sequence ID" value="EEG94718.1"/>
    <property type="molecule type" value="Genomic_DNA"/>
</dbReference>
<dbReference type="InterPro" id="IPR052354">
    <property type="entry name" value="Cell_Wall_Dynamics_Protein"/>
</dbReference>
<dbReference type="Gene3D" id="1.10.530.10">
    <property type="match status" value="1"/>
</dbReference>
<dbReference type="eggNOG" id="COG3179">
    <property type="taxonomic scope" value="Bacteria"/>
</dbReference>